<feature type="region of interest" description="Disordered" evidence="3">
    <location>
        <begin position="474"/>
        <end position="501"/>
    </location>
</feature>
<accession>A0A9W6F876</accession>
<reference evidence="5 6" key="1">
    <citation type="journal article" date="2023" name="Commun. Biol.">
        <title>Reorganization of the ancestral sex-determining regions during the evolution of trioecy in Pleodorina starrii.</title>
        <authorList>
            <person name="Takahashi K."/>
            <person name="Suzuki S."/>
            <person name="Kawai-Toyooka H."/>
            <person name="Yamamoto K."/>
            <person name="Hamaji T."/>
            <person name="Ootsuki R."/>
            <person name="Yamaguchi H."/>
            <person name="Kawachi M."/>
            <person name="Higashiyama T."/>
            <person name="Nozaki H."/>
        </authorList>
    </citation>
    <scope>NUCLEOTIDE SEQUENCE [LARGE SCALE GENOMIC DNA]</scope>
    <source>
        <strain evidence="5 6">NIES-4479</strain>
    </source>
</reference>
<feature type="compositionally biased region" description="Low complexity" evidence="3">
    <location>
        <begin position="352"/>
        <end position="366"/>
    </location>
</feature>
<name>A0A9W6F876_9CHLO</name>
<dbReference type="Proteomes" id="UP001165080">
    <property type="component" value="Unassembled WGS sequence"/>
</dbReference>
<dbReference type="InterPro" id="IPR008978">
    <property type="entry name" value="HSP20-like_chaperone"/>
</dbReference>
<feature type="compositionally biased region" description="Basic and acidic residues" evidence="3">
    <location>
        <begin position="731"/>
        <end position="744"/>
    </location>
</feature>
<dbReference type="InterPro" id="IPR011990">
    <property type="entry name" value="TPR-like_helical_dom_sf"/>
</dbReference>
<proteinExistence type="predicted"/>
<feature type="region of interest" description="Disordered" evidence="3">
    <location>
        <begin position="985"/>
        <end position="1023"/>
    </location>
</feature>
<dbReference type="EMBL" id="BRXU01000027">
    <property type="protein sequence ID" value="GLC59400.1"/>
    <property type="molecule type" value="Genomic_DNA"/>
</dbReference>
<feature type="region of interest" description="Disordered" evidence="3">
    <location>
        <begin position="892"/>
        <end position="929"/>
    </location>
</feature>
<organism evidence="5 6">
    <name type="scientific">Pleodorina starrii</name>
    <dbReference type="NCBI Taxonomy" id="330485"/>
    <lineage>
        <taxon>Eukaryota</taxon>
        <taxon>Viridiplantae</taxon>
        <taxon>Chlorophyta</taxon>
        <taxon>core chlorophytes</taxon>
        <taxon>Chlorophyceae</taxon>
        <taxon>CS clade</taxon>
        <taxon>Chlamydomonadales</taxon>
        <taxon>Volvocaceae</taxon>
        <taxon>Pleodorina</taxon>
    </lineage>
</organism>
<dbReference type="Gene3D" id="1.25.40.10">
    <property type="entry name" value="Tetratricopeptide repeat domain"/>
    <property type="match status" value="1"/>
</dbReference>
<keyword evidence="2" id="KW-0802">TPR repeat</keyword>
<dbReference type="PANTHER" id="PTHR22904">
    <property type="entry name" value="TPR REPEAT CONTAINING PROTEIN"/>
    <property type="match status" value="1"/>
</dbReference>
<dbReference type="InterPro" id="IPR007052">
    <property type="entry name" value="CS_dom"/>
</dbReference>
<feature type="domain" description="CS" evidence="4">
    <location>
        <begin position="824"/>
        <end position="958"/>
    </location>
</feature>
<feature type="region of interest" description="Disordered" evidence="3">
    <location>
        <begin position="562"/>
        <end position="584"/>
    </location>
</feature>
<dbReference type="Gene3D" id="2.60.40.790">
    <property type="match status" value="1"/>
</dbReference>
<gene>
    <name evidence="5" type="primary">PLEST008217</name>
    <name evidence="5" type="ORF">PLESTB_001482100</name>
</gene>
<keyword evidence="1" id="KW-0677">Repeat</keyword>
<sequence length="1023" mass="105243">MAIDRDPPAASELPLPFISPQLHSGLPAAHCLQSTELRRLKAEYLKLRGDTALSDGNARDARAWYGAALRAVPPCAAAGLLRRALRANRSLAAIRSGRAAEALADAAVLTSEHPGWAKGHYRAGQALLALRRPEEAVAELAAAARVEPGNPEVERLLEEAVGGLTRPQLAEALLALALEQPRPPPLAGSVPQQGLLAEAPTQPPTAAVASADGSCGGGAVPADVLQELREAAFLVVRDAEEGGPGSGVLPPIARFRPRALYRRWASRPAAPGSANPKSGGGDGTPCTSSGSSSSGGSSEGGMERRVEGWLLLAALLLRAGHYGPSLTHAAAAAAALRRELSQLAEGKEQRGARAAQAAAAPQQRQQLGGDTPNPEEVLDAMAWCCCVCGDALLAKPLPPPPQQQHQQQRSSGGGLQDLAAALACFQGAQRLCPTSRTYVDRVRSACARLDADASAPRQPGPRSLAALRALGLLPDSPSERQLPDHGTLAPPAPAPSATQPATTQITTATITATAAANTAACQLTGPSRTAFRAAVAKAAGVAPGAVLIERVRALPQHQHQYQQQQPLLQQQQQQQQQLQQRREGGRLAAHLAEVASAGGGRGAEGASCGGLEVWLTVRRTAAAGVMAGQGQQAMARDMVAAAGAGGATSAAEGAGGGHGGGAAGAEAVARMLQDPQGPLVQELQSLVGASLDVRRSATRVRATATRTGPAGPTAAAGAAGAAAQEVATAGGRDRADGVAGPDRDQDREVLEQRGGGIAVLPTAPAGLLALPFQRYRLVNAWGRPVERRRRHPFGLTRALYDASELPPSLAGDSAVWAEPVGPPLELGSFRWRQSAGEVHIMATRVPPGLATQDLLVEVRPRSLRIANRSSGEVYLYGTLEAVILTDQTTWTHHRDAPRPLPSLPPGSESGSESGGGGSGGGGGGPSGEEGCVAAVVVTLVKMRPAEGAASEGWWSRCLEGAPAVAWEEVSERDYSTLPAEQLQELRRQQARMDAQAREGAASEAEAEAGAGAGEEGSGDEEES</sequence>
<feature type="compositionally biased region" description="Low complexity" evidence="3">
    <location>
        <begin position="700"/>
        <end position="730"/>
    </location>
</feature>
<evidence type="ECO:0000256" key="1">
    <source>
        <dbReference type="ARBA" id="ARBA00022737"/>
    </source>
</evidence>
<feature type="region of interest" description="Disordered" evidence="3">
    <location>
        <begin position="345"/>
        <end position="373"/>
    </location>
</feature>
<evidence type="ECO:0000256" key="2">
    <source>
        <dbReference type="ARBA" id="ARBA00022803"/>
    </source>
</evidence>
<protein>
    <recommendedName>
        <fullName evidence="4">CS domain-containing protein</fullName>
    </recommendedName>
</protein>
<feature type="region of interest" description="Disordered" evidence="3">
    <location>
        <begin position="267"/>
        <end position="301"/>
    </location>
</feature>
<feature type="compositionally biased region" description="Low complexity" evidence="3">
    <location>
        <begin position="562"/>
        <end position="579"/>
    </location>
</feature>
<keyword evidence="6" id="KW-1185">Reference proteome</keyword>
<feature type="region of interest" description="Disordered" evidence="3">
    <location>
        <begin position="700"/>
        <end position="744"/>
    </location>
</feature>
<evidence type="ECO:0000259" key="4">
    <source>
        <dbReference type="PROSITE" id="PS51203"/>
    </source>
</evidence>
<evidence type="ECO:0000256" key="3">
    <source>
        <dbReference type="SAM" id="MobiDB-lite"/>
    </source>
</evidence>
<dbReference type="PANTHER" id="PTHR22904:SF533">
    <property type="entry name" value="HSP70-HSP90 ORGANIZING PROTEIN 3"/>
    <property type="match status" value="1"/>
</dbReference>
<dbReference type="GO" id="GO:0051879">
    <property type="term" value="F:Hsp90 protein binding"/>
    <property type="evidence" value="ECO:0007669"/>
    <property type="project" value="TreeGrafter"/>
</dbReference>
<comment type="caution">
    <text evidence="5">The sequence shown here is derived from an EMBL/GenBank/DDBJ whole genome shotgun (WGS) entry which is preliminary data.</text>
</comment>
<evidence type="ECO:0000313" key="5">
    <source>
        <dbReference type="EMBL" id="GLC59400.1"/>
    </source>
</evidence>
<dbReference type="SUPFAM" id="SSF48452">
    <property type="entry name" value="TPR-like"/>
    <property type="match status" value="1"/>
</dbReference>
<dbReference type="SUPFAM" id="SSF49764">
    <property type="entry name" value="HSP20-like chaperones"/>
    <property type="match status" value="1"/>
</dbReference>
<dbReference type="PROSITE" id="PS51203">
    <property type="entry name" value="CS"/>
    <property type="match status" value="1"/>
</dbReference>
<dbReference type="AlphaFoldDB" id="A0A9W6F876"/>
<feature type="compositionally biased region" description="Low complexity" evidence="3">
    <location>
        <begin position="284"/>
        <end position="296"/>
    </location>
</feature>
<evidence type="ECO:0000313" key="6">
    <source>
        <dbReference type="Proteomes" id="UP001165080"/>
    </source>
</evidence>
<feature type="compositionally biased region" description="Low complexity" evidence="3">
    <location>
        <begin position="991"/>
        <end position="1009"/>
    </location>
</feature>
<feature type="compositionally biased region" description="Gly residues" evidence="3">
    <location>
        <begin position="912"/>
        <end position="927"/>
    </location>
</feature>